<comment type="caution">
    <text evidence="2">The sequence shown here is derived from an EMBL/GenBank/DDBJ whole genome shotgun (WGS) entry which is preliminary data.</text>
</comment>
<name>A0ABR2L7S0_9EUKA</name>
<dbReference type="EMBL" id="JAPFFF010000001">
    <property type="protein sequence ID" value="KAK8899414.1"/>
    <property type="molecule type" value="Genomic_DNA"/>
</dbReference>
<proteinExistence type="predicted"/>
<organism evidence="2 3">
    <name type="scientific">Tritrichomonas musculus</name>
    <dbReference type="NCBI Taxonomy" id="1915356"/>
    <lineage>
        <taxon>Eukaryota</taxon>
        <taxon>Metamonada</taxon>
        <taxon>Parabasalia</taxon>
        <taxon>Tritrichomonadida</taxon>
        <taxon>Tritrichomonadidae</taxon>
        <taxon>Tritrichomonas</taxon>
    </lineage>
</organism>
<evidence type="ECO:0000256" key="1">
    <source>
        <dbReference type="SAM" id="MobiDB-lite"/>
    </source>
</evidence>
<keyword evidence="3" id="KW-1185">Reference proteome</keyword>
<feature type="region of interest" description="Disordered" evidence="1">
    <location>
        <begin position="99"/>
        <end position="126"/>
    </location>
</feature>
<evidence type="ECO:0000313" key="2">
    <source>
        <dbReference type="EMBL" id="KAK8899414.1"/>
    </source>
</evidence>
<evidence type="ECO:0000313" key="3">
    <source>
        <dbReference type="Proteomes" id="UP001470230"/>
    </source>
</evidence>
<dbReference type="Proteomes" id="UP001470230">
    <property type="component" value="Unassembled WGS sequence"/>
</dbReference>
<protein>
    <submittedName>
        <fullName evidence="2">Uncharacterized protein</fullName>
    </submittedName>
</protein>
<feature type="compositionally biased region" description="Low complexity" evidence="1">
    <location>
        <begin position="1"/>
        <end position="15"/>
    </location>
</feature>
<feature type="region of interest" description="Disordered" evidence="1">
    <location>
        <begin position="1"/>
        <end position="21"/>
    </location>
</feature>
<reference evidence="2 3" key="1">
    <citation type="submission" date="2024-04" db="EMBL/GenBank/DDBJ databases">
        <title>Tritrichomonas musculus Genome.</title>
        <authorList>
            <person name="Alves-Ferreira E."/>
            <person name="Grigg M."/>
            <person name="Lorenzi H."/>
            <person name="Galac M."/>
        </authorList>
    </citation>
    <scope>NUCLEOTIDE SEQUENCE [LARGE SCALE GENOMIC DNA]</scope>
    <source>
        <strain evidence="2 3">EAF2021</strain>
    </source>
</reference>
<gene>
    <name evidence="2" type="ORF">M9Y10_001730</name>
</gene>
<accession>A0ABR2L7S0</accession>
<sequence>MSNKNSDTNNDNTHNIPQYFEGNDDIRRTHYKFRDYDDFNNKNSIRTYISSIVEKNHNFSLSSQGPEEILKIYNCYVSNEDFSFDDDFDTINNFQCTISPTVNDKNNSENDDNNSENTELQSEDNYPLKMQSNNINILNDIKTENHADAREFLFSFFEILSSPFLSTKAFSLMMINGTGTKEATIQINQNNSEEYEETNNSNQDKILRQINANNYLDSILLDKFLSNVGSLEVFLDHYCTLISPFEAGTCETNKDLIESRILQIKGLTTIITCYPSLISRMSKIIKKFSPSLFSLLKQSDLSTAIEAFRCIVSIFNCKKNVIKKKTRRKWLPKLINSSTPESPLFPLIINFVTNQKMIKFELSTVAEKIIEKSTFAGNRKKNLTEQENVKEVDDYASCSELTPYDDSFSGICNLEVLTMLESILIEVSRRNKRSKKTLISIPEQSSNSEMDLIERDNITKASLNLIQSSDQQNAVDTENDQNVASIDFPSNDFQQTITFLFNVAIEDSIFGRAAIEIIRNILISFTQQSTKKNNFNDDNDSDDFNTSSSYNPKDRSDILIWSVFMIRKSIVMFAIAERFDNFTQFERRCRCIENLCTRICETNENGACISPYVITSIKNIVRSALLSKKRQLTRKKEKVYDDKEIHPASIAHLASLLDIDANNIDENDIDEKAKSFLSSITSELIESEELTQFVHFPFDEGIDDSLMEF</sequence>